<evidence type="ECO:0000256" key="7">
    <source>
        <dbReference type="ARBA" id="ARBA00039751"/>
    </source>
</evidence>
<dbReference type="InterPro" id="IPR006181">
    <property type="entry name" value="D-amino_acid_oxidase_CS"/>
</dbReference>
<evidence type="ECO:0000256" key="5">
    <source>
        <dbReference type="ARBA" id="ARBA00023002"/>
    </source>
</evidence>
<dbReference type="InterPro" id="IPR006076">
    <property type="entry name" value="FAD-dep_OxRdtase"/>
</dbReference>
<organism evidence="10 11">
    <name type="scientific">Parasediminibacterium paludis</name>
    <dbReference type="NCBI Taxonomy" id="908966"/>
    <lineage>
        <taxon>Bacteria</taxon>
        <taxon>Pseudomonadati</taxon>
        <taxon>Bacteroidota</taxon>
        <taxon>Chitinophagia</taxon>
        <taxon>Chitinophagales</taxon>
        <taxon>Chitinophagaceae</taxon>
        <taxon>Parasediminibacterium</taxon>
    </lineage>
</organism>
<feature type="domain" description="FAD dependent oxidoreductase" evidence="9">
    <location>
        <begin position="5"/>
        <end position="308"/>
    </location>
</feature>
<evidence type="ECO:0000259" key="9">
    <source>
        <dbReference type="Pfam" id="PF01266"/>
    </source>
</evidence>
<keyword evidence="5 10" id="KW-0560">Oxidoreductase</keyword>
<dbReference type="PROSITE" id="PS00677">
    <property type="entry name" value="DAO"/>
    <property type="match status" value="1"/>
</dbReference>
<dbReference type="Gene3D" id="3.40.50.720">
    <property type="entry name" value="NAD(P)-binding Rossmann-like Domain"/>
    <property type="match status" value="1"/>
</dbReference>
<comment type="catalytic activity">
    <reaction evidence="8">
        <text>a D-alpha-amino acid + O2 + H2O = a 2-oxocarboxylate + H2O2 + NH4(+)</text>
        <dbReference type="Rhea" id="RHEA:21816"/>
        <dbReference type="ChEBI" id="CHEBI:15377"/>
        <dbReference type="ChEBI" id="CHEBI:15379"/>
        <dbReference type="ChEBI" id="CHEBI:16240"/>
        <dbReference type="ChEBI" id="CHEBI:28938"/>
        <dbReference type="ChEBI" id="CHEBI:35179"/>
        <dbReference type="ChEBI" id="CHEBI:59871"/>
        <dbReference type="EC" id="1.4.3.3"/>
    </reaction>
    <physiologicalReaction direction="left-to-right" evidence="8">
        <dbReference type="Rhea" id="RHEA:21817"/>
    </physiologicalReaction>
</comment>
<dbReference type="SUPFAM" id="SSF54373">
    <property type="entry name" value="FAD-linked reductases, C-terminal domain"/>
    <property type="match status" value="1"/>
</dbReference>
<evidence type="ECO:0000256" key="8">
    <source>
        <dbReference type="ARBA" id="ARBA00049547"/>
    </source>
</evidence>
<dbReference type="Proteomes" id="UP001595906">
    <property type="component" value="Unassembled WGS sequence"/>
</dbReference>
<keyword evidence="4" id="KW-0274">FAD</keyword>
<comment type="caution">
    <text evidence="10">The sequence shown here is derived from an EMBL/GenBank/DDBJ whole genome shotgun (WGS) entry which is preliminary data.</text>
</comment>
<dbReference type="GO" id="GO:0016491">
    <property type="term" value="F:oxidoreductase activity"/>
    <property type="evidence" value="ECO:0007669"/>
    <property type="project" value="UniProtKB-KW"/>
</dbReference>
<dbReference type="RefSeq" id="WP_379015387.1">
    <property type="nucleotide sequence ID" value="NZ_JBHSDC010000029.1"/>
</dbReference>
<dbReference type="EC" id="1.4.3.3" evidence="6"/>
<protein>
    <recommendedName>
        <fullName evidence="7">D-amino-acid oxidase</fullName>
        <ecNumber evidence="6">1.4.3.3</ecNumber>
    </recommendedName>
</protein>
<keyword evidence="11" id="KW-1185">Reference proteome</keyword>
<evidence type="ECO:0000313" key="10">
    <source>
        <dbReference type="EMBL" id="MFC4233203.1"/>
    </source>
</evidence>
<dbReference type="InterPro" id="IPR023209">
    <property type="entry name" value="DAO"/>
</dbReference>
<comment type="cofactor">
    <cofactor evidence="1">
        <name>FAD</name>
        <dbReference type="ChEBI" id="CHEBI:57692"/>
    </cofactor>
</comment>
<evidence type="ECO:0000313" key="11">
    <source>
        <dbReference type="Proteomes" id="UP001595906"/>
    </source>
</evidence>
<dbReference type="PANTHER" id="PTHR11530:SF11">
    <property type="entry name" value="D-ASPARTATE OXIDASE"/>
    <property type="match status" value="1"/>
</dbReference>
<evidence type="ECO:0000256" key="4">
    <source>
        <dbReference type="ARBA" id="ARBA00022827"/>
    </source>
</evidence>
<sequence length="315" mass="34172">MGKTVAVVGAGISGLSTAYVLANQGFQVTVLAKAFSPHTTSNRAAAFWFPYHVRGDQRGIGWVATSYQYFKDLSADPASGISFIKIVKGIKAGIVDDANWIEFMPPNTCTEVPREQLPTGYQQGFQAMVPLVETQLFLPYLQGLLTDKGVVFKEATITNLATIATAYDVVVNCAGLGAVDLCKDNHLFPVRGQVLLVEPGFPDAIFLDNHTPTYIVPRQDATIIGGTYEEHVGVETTEPDTLQQLLVKASNVFPELQHKRIIGSWAGLRPFRATVRLAQETDTNIIHNYGHGGSGFTLSFGCAEAVLQLMETPNP</sequence>
<dbReference type="PANTHER" id="PTHR11530">
    <property type="entry name" value="D-AMINO ACID OXIDASE"/>
    <property type="match status" value="1"/>
</dbReference>
<dbReference type="Pfam" id="PF01266">
    <property type="entry name" value="DAO"/>
    <property type="match status" value="1"/>
</dbReference>
<dbReference type="Gene3D" id="3.30.9.10">
    <property type="entry name" value="D-Amino Acid Oxidase, subunit A, domain 2"/>
    <property type="match status" value="1"/>
</dbReference>
<name>A0ABV8PYL3_9BACT</name>
<reference evidence="11" key="1">
    <citation type="journal article" date="2019" name="Int. J. Syst. Evol. Microbiol.">
        <title>The Global Catalogue of Microorganisms (GCM) 10K type strain sequencing project: providing services to taxonomists for standard genome sequencing and annotation.</title>
        <authorList>
            <consortium name="The Broad Institute Genomics Platform"/>
            <consortium name="The Broad Institute Genome Sequencing Center for Infectious Disease"/>
            <person name="Wu L."/>
            <person name="Ma J."/>
        </authorList>
    </citation>
    <scope>NUCLEOTIDE SEQUENCE [LARGE SCALE GENOMIC DNA]</scope>
    <source>
        <strain evidence="11">CECT 8010</strain>
    </source>
</reference>
<accession>A0ABV8PYL3</accession>
<comment type="similarity">
    <text evidence="2">Belongs to the DAMOX/DASOX family.</text>
</comment>
<keyword evidence="3" id="KW-0285">Flavoprotein</keyword>
<evidence type="ECO:0000256" key="3">
    <source>
        <dbReference type="ARBA" id="ARBA00022630"/>
    </source>
</evidence>
<evidence type="ECO:0000256" key="6">
    <source>
        <dbReference type="ARBA" id="ARBA00039101"/>
    </source>
</evidence>
<evidence type="ECO:0000256" key="1">
    <source>
        <dbReference type="ARBA" id="ARBA00001974"/>
    </source>
</evidence>
<dbReference type="EMBL" id="JBHSDC010000029">
    <property type="protein sequence ID" value="MFC4233203.1"/>
    <property type="molecule type" value="Genomic_DNA"/>
</dbReference>
<dbReference type="PIRSF" id="PIRSF000189">
    <property type="entry name" value="D-aa_oxidase"/>
    <property type="match status" value="1"/>
</dbReference>
<gene>
    <name evidence="10" type="ORF">ACFOW1_14980</name>
</gene>
<proteinExistence type="inferred from homology"/>
<evidence type="ECO:0000256" key="2">
    <source>
        <dbReference type="ARBA" id="ARBA00006730"/>
    </source>
</evidence>
<dbReference type="SUPFAM" id="SSF51971">
    <property type="entry name" value="Nucleotide-binding domain"/>
    <property type="match status" value="1"/>
</dbReference>